<dbReference type="SUPFAM" id="SSF52540">
    <property type="entry name" value="P-loop containing nucleoside triphosphate hydrolases"/>
    <property type="match status" value="1"/>
</dbReference>
<dbReference type="PANTHER" id="PTHR40396">
    <property type="entry name" value="ATPASE-LIKE PROTEIN"/>
    <property type="match status" value="1"/>
</dbReference>
<dbReference type="AlphaFoldDB" id="A0A2A2GBZ2"/>
<protein>
    <submittedName>
        <fullName evidence="2">ATP-binding protein</fullName>
    </submittedName>
</protein>
<dbReference type="PANTHER" id="PTHR40396:SF1">
    <property type="entry name" value="ATPASE AAA-TYPE CORE DOMAIN-CONTAINING PROTEIN"/>
    <property type="match status" value="1"/>
</dbReference>
<sequence>MMVLEFSFSNFGPVKEKVTLSFEATNDDTLHNYYVSKLRDGTKILKLGMVYGPNASGKTTILNALQLLRDLVMKPLDQKTDQIKYKKHLLGKAPKKNTEFNLIFYLNDIKYDYKISFNNSHISKEILNYYPNDVQALFYKREYDGKVSNIKFGGTVEEVNSKDEKRLEANTIKNVTVLGAYLKTNVSVTAIDSIIQWFDRGLLPLISPNDKANLFDWTNRSIENGRIKKENVIQLLKSADLNISDLKFIEDEIDLSDEMLQQIDKMDIPDNAKDEIKKERKIRSLDVQFLHEFKELKSGRTSFPLEKEDESNGTIRYYQLLGPLLLAIKENGFLFIDEIDSSLHPDLFEQLIVNFLENSDNAQLLFTTHNISLLKERDILRNDTIWFTEKSKLGATDLFSLAEFKSDKIRKDSSIFNAYDMGKLGAKPKTSSVKLDRDNG</sequence>
<evidence type="ECO:0000313" key="2">
    <source>
        <dbReference type="EMBL" id="PAU94365.1"/>
    </source>
</evidence>
<dbReference type="Pfam" id="PF13304">
    <property type="entry name" value="AAA_21"/>
    <property type="match status" value="1"/>
</dbReference>
<dbReference type="RefSeq" id="WP_095605906.1">
    <property type="nucleotide sequence ID" value="NZ_NSKE01000004.1"/>
</dbReference>
<evidence type="ECO:0000259" key="1">
    <source>
        <dbReference type="Pfam" id="PF13304"/>
    </source>
</evidence>
<reference evidence="2 3" key="1">
    <citation type="submission" date="2017-08" db="EMBL/GenBank/DDBJ databases">
        <title>Aliifodinibius alkalisoli sp. nov., isolated from saline alkaline soil.</title>
        <authorList>
            <person name="Liu D."/>
            <person name="Zhang G."/>
        </authorList>
    </citation>
    <scope>NUCLEOTIDE SEQUENCE [LARGE SCALE GENOMIC DNA]</scope>
    <source>
        <strain evidence="2 3">WN023</strain>
    </source>
</reference>
<evidence type="ECO:0000313" key="3">
    <source>
        <dbReference type="Proteomes" id="UP000218831"/>
    </source>
</evidence>
<comment type="caution">
    <text evidence="2">The sequence shown here is derived from an EMBL/GenBank/DDBJ whole genome shotgun (WGS) entry which is preliminary data.</text>
</comment>
<dbReference type="GO" id="GO:0016887">
    <property type="term" value="F:ATP hydrolysis activity"/>
    <property type="evidence" value="ECO:0007669"/>
    <property type="project" value="InterPro"/>
</dbReference>
<keyword evidence="2" id="KW-0067">ATP-binding</keyword>
<dbReference type="GO" id="GO:0005524">
    <property type="term" value="F:ATP binding"/>
    <property type="evidence" value="ECO:0007669"/>
    <property type="project" value="UniProtKB-KW"/>
</dbReference>
<dbReference type="Proteomes" id="UP000218831">
    <property type="component" value="Unassembled WGS sequence"/>
</dbReference>
<dbReference type="OrthoDB" id="9809324at2"/>
<dbReference type="InterPro" id="IPR027417">
    <property type="entry name" value="P-loop_NTPase"/>
</dbReference>
<accession>A0A2A2GBZ2</accession>
<dbReference type="InterPro" id="IPR003959">
    <property type="entry name" value="ATPase_AAA_core"/>
</dbReference>
<dbReference type="EMBL" id="NSKE01000004">
    <property type="protein sequence ID" value="PAU94365.1"/>
    <property type="molecule type" value="Genomic_DNA"/>
</dbReference>
<proteinExistence type="predicted"/>
<keyword evidence="3" id="KW-1185">Reference proteome</keyword>
<organism evidence="2 3">
    <name type="scientific">Fodinibius salipaludis</name>
    <dbReference type="NCBI Taxonomy" id="2032627"/>
    <lineage>
        <taxon>Bacteria</taxon>
        <taxon>Pseudomonadati</taxon>
        <taxon>Balneolota</taxon>
        <taxon>Balneolia</taxon>
        <taxon>Balneolales</taxon>
        <taxon>Balneolaceae</taxon>
        <taxon>Fodinibius</taxon>
    </lineage>
</organism>
<gene>
    <name evidence="2" type="ORF">CK503_06050</name>
</gene>
<dbReference type="Gene3D" id="3.40.50.300">
    <property type="entry name" value="P-loop containing nucleotide triphosphate hydrolases"/>
    <property type="match status" value="1"/>
</dbReference>
<keyword evidence="2" id="KW-0547">Nucleotide-binding</keyword>
<feature type="domain" description="ATPase AAA-type core" evidence="1">
    <location>
        <begin position="50"/>
        <end position="374"/>
    </location>
</feature>
<name>A0A2A2GBZ2_9BACT</name>